<comment type="subunit">
    <text evidence="7">Homoheptamer.</text>
</comment>
<gene>
    <name evidence="11" type="ORF">KCG35_18905</name>
</gene>
<evidence type="ECO:0000256" key="5">
    <source>
        <dbReference type="ARBA" id="ARBA00022989"/>
    </source>
</evidence>
<feature type="transmembrane region" description="Helical" evidence="7">
    <location>
        <begin position="46"/>
        <end position="67"/>
    </location>
</feature>
<dbReference type="InterPro" id="IPR011014">
    <property type="entry name" value="MscS_channel_TM-2"/>
</dbReference>
<dbReference type="SUPFAM" id="SSF82861">
    <property type="entry name" value="Mechanosensitive channel protein MscS (YggB), transmembrane region"/>
    <property type="match status" value="1"/>
</dbReference>
<comment type="caution">
    <text evidence="11">The sequence shown here is derived from an EMBL/GenBank/DDBJ whole genome shotgun (WGS) entry which is preliminary data.</text>
</comment>
<feature type="transmembrane region" description="Helical" evidence="7">
    <location>
        <begin position="12"/>
        <end position="34"/>
    </location>
</feature>
<evidence type="ECO:0000259" key="10">
    <source>
        <dbReference type="Pfam" id="PF21088"/>
    </source>
</evidence>
<evidence type="ECO:0000313" key="11">
    <source>
        <dbReference type="EMBL" id="MBU2713140.1"/>
    </source>
</evidence>
<evidence type="ECO:0000256" key="3">
    <source>
        <dbReference type="ARBA" id="ARBA00022475"/>
    </source>
</evidence>
<keyword evidence="7" id="KW-0813">Transport</keyword>
<dbReference type="Pfam" id="PF21082">
    <property type="entry name" value="MS_channel_3rd"/>
    <property type="match status" value="1"/>
</dbReference>
<feature type="domain" description="Mechanosensitive ion channel transmembrane helices 2/3" evidence="10">
    <location>
        <begin position="52"/>
        <end position="92"/>
    </location>
</feature>
<dbReference type="RefSeq" id="WP_215821424.1">
    <property type="nucleotide sequence ID" value="NZ_JAGSOY010000063.1"/>
</dbReference>
<dbReference type="InterPro" id="IPR010920">
    <property type="entry name" value="LSM_dom_sf"/>
</dbReference>
<accession>A0ABS5ZGN0</accession>
<dbReference type="SUPFAM" id="SSF50182">
    <property type="entry name" value="Sm-like ribonucleoproteins"/>
    <property type="match status" value="1"/>
</dbReference>
<feature type="domain" description="Mechanosensitive ion channel MscS C-terminal" evidence="9">
    <location>
        <begin position="168"/>
        <end position="248"/>
    </location>
</feature>
<dbReference type="Pfam" id="PF00924">
    <property type="entry name" value="MS_channel_2nd"/>
    <property type="match status" value="1"/>
</dbReference>
<evidence type="ECO:0000256" key="2">
    <source>
        <dbReference type="ARBA" id="ARBA00008017"/>
    </source>
</evidence>
<dbReference type="Proteomes" id="UP000690515">
    <property type="component" value="Unassembled WGS sequence"/>
</dbReference>
<evidence type="ECO:0000313" key="12">
    <source>
        <dbReference type="Proteomes" id="UP000690515"/>
    </source>
</evidence>
<name>A0ABS5ZGN0_9GAMM</name>
<keyword evidence="7" id="KW-0406">Ion transport</keyword>
<dbReference type="SUPFAM" id="SSF82689">
    <property type="entry name" value="Mechanosensitive channel protein MscS (YggB), C-terminal domain"/>
    <property type="match status" value="1"/>
</dbReference>
<dbReference type="PANTHER" id="PTHR30221">
    <property type="entry name" value="SMALL-CONDUCTANCE MECHANOSENSITIVE CHANNEL"/>
    <property type="match status" value="1"/>
</dbReference>
<feature type="domain" description="Mechanosensitive ion channel MscS" evidence="8">
    <location>
        <begin position="94"/>
        <end position="156"/>
    </location>
</feature>
<evidence type="ECO:0000259" key="8">
    <source>
        <dbReference type="Pfam" id="PF00924"/>
    </source>
</evidence>
<evidence type="ECO:0000256" key="1">
    <source>
        <dbReference type="ARBA" id="ARBA00004651"/>
    </source>
</evidence>
<keyword evidence="12" id="KW-1185">Reference proteome</keyword>
<comment type="subcellular location">
    <subcellularLocation>
        <location evidence="7">Cell inner membrane</location>
        <topology evidence="7">Multi-pass membrane protein</topology>
    </subcellularLocation>
    <subcellularLocation>
        <location evidence="1">Cell membrane</location>
        <topology evidence="1">Multi-pass membrane protein</topology>
    </subcellularLocation>
</comment>
<comment type="function">
    <text evidence="7">Mechanosensitive channel that participates in the regulation of osmotic pressure changes within the cell, opening in response to stretch forces in the membrane lipid bilayer, without the need for other proteins. Contributes to normal resistance to hypoosmotic shock. Forms an ion channel of 1.0 nanosiemens conductance with a slight preference for anions.</text>
</comment>
<comment type="similarity">
    <text evidence="2 7">Belongs to the MscS (TC 1.A.23) family.</text>
</comment>
<sequence>METLQRLTFNQIAFSIIIVIIGFFLAKIASKAIVKLGKDKLTQHQTLIFQRISYYLIILLFLVTALQQINVDLGVIIGAAGILTVAIGFASQTSASNVISGLFLIGEKPFSVGDTIKVGSTVGEVLSIDLLSVKLRTFDNLFVRIPNETIIKSEVTTLTRFPLRRFDLAIGVAYKENLEKVRTTLLKVAEDYNLCLEDPEPLFMLLGFGDSSINIQFSVWTQRENLLELKNGIIERVKKAFDENGIEIPFPHLSLYTGSQTQPYPIQHITKQAKI</sequence>
<dbReference type="Pfam" id="PF21088">
    <property type="entry name" value="MS_channel_1st"/>
    <property type="match status" value="1"/>
</dbReference>
<keyword evidence="4 7" id="KW-0812">Transmembrane</keyword>
<keyword evidence="6 7" id="KW-0472">Membrane</keyword>
<evidence type="ECO:0000256" key="7">
    <source>
        <dbReference type="RuleBase" id="RU369025"/>
    </source>
</evidence>
<dbReference type="Gene3D" id="3.30.70.100">
    <property type="match status" value="1"/>
</dbReference>
<keyword evidence="7" id="KW-0997">Cell inner membrane</keyword>
<organism evidence="11 12">
    <name type="scientific">Zooshikella harenae</name>
    <dbReference type="NCBI Taxonomy" id="2827238"/>
    <lineage>
        <taxon>Bacteria</taxon>
        <taxon>Pseudomonadati</taxon>
        <taxon>Pseudomonadota</taxon>
        <taxon>Gammaproteobacteria</taxon>
        <taxon>Oceanospirillales</taxon>
        <taxon>Zooshikellaceae</taxon>
        <taxon>Zooshikella</taxon>
    </lineage>
</organism>
<dbReference type="Gene3D" id="2.30.30.60">
    <property type="match status" value="1"/>
</dbReference>
<keyword evidence="3" id="KW-1003">Cell membrane</keyword>
<reference evidence="11 12" key="1">
    <citation type="submission" date="2021-04" db="EMBL/GenBank/DDBJ databases">
        <authorList>
            <person name="Pira H."/>
            <person name="Risdian C."/>
            <person name="Wink J."/>
        </authorList>
    </citation>
    <scope>NUCLEOTIDE SEQUENCE [LARGE SCALE GENOMIC DNA]</scope>
    <source>
        <strain evidence="11 12">WH53</strain>
    </source>
</reference>
<dbReference type="PANTHER" id="PTHR30221:SF20">
    <property type="entry name" value="SMALL-CONDUCTANCE MECHANOSENSITIVE CHANNEL"/>
    <property type="match status" value="1"/>
</dbReference>
<protein>
    <recommendedName>
        <fullName evidence="7">Small-conductance mechanosensitive channel</fullName>
    </recommendedName>
</protein>
<feature type="transmembrane region" description="Helical" evidence="7">
    <location>
        <begin position="73"/>
        <end position="90"/>
    </location>
</feature>
<proteinExistence type="inferred from homology"/>
<evidence type="ECO:0000256" key="6">
    <source>
        <dbReference type="ARBA" id="ARBA00023136"/>
    </source>
</evidence>
<keyword evidence="5 7" id="KW-1133">Transmembrane helix</keyword>
<evidence type="ECO:0000256" key="4">
    <source>
        <dbReference type="ARBA" id="ARBA00022692"/>
    </source>
</evidence>
<dbReference type="InterPro" id="IPR045275">
    <property type="entry name" value="MscS_archaea/bacteria_type"/>
</dbReference>
<comment type="caution">
    <text evidence="7">Lacks conserved residue(s) required for the propagation of feature annotation.</text>
</comment>
<dbReference type="InterPro" id="IPR049142">
    <property type="entry name" value="MS_channel_1st"/>
</dbReference>
<keyword evidence="7" id="KW-0407">Ion channel</keyword>
<dbReference type="InterPro" id="IPR011066">
    <property type="entry name" value="MscS_channel_C_sf"/>
</dbReference>
<dbReference type="InterPro" id="IPR023408">
    <property type="entry name" value="MscS_beta-dom_sf"/>
</dbReference>
<dbReference type="InterPro" id="IPR006685">
    <property type="entry name" value="MscS_channel_2nd"/>
</dbReference>
<evidence type="ECO:0000259" key="9">
    <source>
        <dbReference type="Pfam" id="PF21082"/>
    </source>
</evidence>
<dbReference type="EMBL" id="JAGSOY010000063">
    <property type="protein sequence ID" value="MBU2713140.1"/>
    <property type="molecule type" value="Genomic_DNA"/>
</dbReference>
<dbReference type="Gene3D" id="1.10.287.1260">
    <property type="match status" value="1"/>
</dbReference>
<dbReference type="InterPro" id="IPR049278">
    <property type="entry name" value="MS_channel_C"/>
</dbReference>